<protein>
    <submittedName>
        <fullName evidence="1">Uncharacterized protein</fullName>
    </submittedName>
</protein>
<evidence type="ECO:0000313" key="1">
    <source>
        <dbReference type="EMBL" id="GAG78234.1"/>
    </source>
</evidence>
<comment type="caution">
    <text evidence="1">The sequence shown here is derived from an EMBL/GenBank/DDBJ whole genome shotgun (WGS) entry which is preliminary data.</text>
</comment>
<dbReference type="EMBL" id="BART01014893">
    <property type="protein sequence ID" value="GAG78234.1"/>
    <property type="molecule type" value="Genomic_DNA"/>
</dbReference>
<feature type="non-terminal residue" evidence="1">
    <location>
        <position position="1"/>
    </location>
</feature>
<reference evidence="1" key="1">
    <citation type="journal article" date="2014" name="Front. Microbiol.">
        <title>High frequency of phylogenetically diverse reductive dehalogenase-homologous genes in deep subseafloor sedimentary metagenomes.</title>
        <authorList>
            <person name="Kawai M."/>
            <person name="Futagami T."/>
            <person name="Toyoda A."/>
            <person name="Takaki Y."/>
            <person name="Nishi S."/>
            <person name="Hori S."/>
            <person name="Arai W."/>
            <person name="Tsubouchi T."/>
            <person name="Morono Y."/>
            <person name="Uchiyama I."/>
            <person name="Ito T."/>
            <person name="Fujiyama A."/>
            <person name="Inagaki F."/>
            <person name="Takami H."/>
        </authorList>
    </citation>
    <scope>NUCLEOTIDE SEQUENCE</scope>
    <source>
        <strain evidence="1">Expedition CK06-06</strain>
    </source>
</reference>
<organism evidence="1">
    <name type="scientific">marine sediment metagenome</name>
    <dbReference type="NCBI Taxonomy" id="412755"/>
    <lineage>
        <taxon>unclassified sequences</taxon>
        <taxon>metagenomes</taxon>
        <taxon>ecological metagenomes</taxon>
    </lineage>
</organism>
<accession>X1A953</accession>
<dbReference type="AlphaFoldDB" id="X1A953"/>
<name>X1A953_9ZZZZ</name>
<feature type="non-terminal residue" evidence="1">
    <location>
        <position position="85"/>
    </location>
</feature>
<proteinExistence type="predicted"/>
<gene>
    <name evidence="1" type="ORF">S01H4_29293</name>
</gene>
<sequence length="85" mass="9856">YDIEYDEKDTKEFTKATVSMDKKDRANTDSQKILNKDKFVYVKLGGSPDRLNLVPPLIANVLTDIENFSRAKYDMRKNNHLFGRA</sequence>